<protein>
    <submittedName>
        <fullName evidence="2">Uncharacterized protein</fullName>
    </submittedName>
</protein>
<feature type="compositionally biased region" description="Basic residues" evidence="1">
    <location>
        <begin position="83"/>
        <end position="99"/>
    </location>
</feature>
<sequence length="99" mass="11412">MPHDPQKTHATDHVPAQQGAQQSWTHAIQQGLGHWYSQFGAHTQNDSAFTLVVPLQKKDDDWPIWGHKSYPAWHDSRSATDQRRRHAHKKHKVHGHHPA</sequence>
<gene>
    <name evidence="2" type="ORF">Msi02_82310</name>
</gene>
<evidence type="ECO:0000256" key="1">
    <source>
        <dbReference type="SAM" id="MobiDB-lite"/>
    </source>
</evidence>
<feature type="region of interest" description="Disordered" evidence="1">
    <location>
        <begin position="67"/>
        <end position="99"/>
    </location>
</feature>
<feature type="region of interest" description="Disordered" evidence="1">
    <location>
        <begin position="1"/>
        <end position="25"/>
    </location>
</feature>
<name>A0ABQ4H157_9ACTN</name>
<feature type="compositionally biased region" description="Basic and acidic residues" evidence="1">
    <location>
        <begin position="1"/>
        <end position="12"/>
    </location>
</feature>
<dbReference type="EMBL" id="BOOF01000076">
    <property type="protein sequence ID" value="GIH67414.1"/>
    <property type="molecule type" value="Genomic_DNA"/>
</dbReference>
<dbReference type="RefSeq" id="WP_204053103.1">
    <property type="nucleotide sequence ID" value="NZ_BOOF01000076.1"/>
</dbReference>
<comment type="caution">
    <text evidence="2">The sequence shown here is derived from an EMBL/GenBank/DDBJ whole genome shotgun (WGS) entry which is preliminary data.</text>
</comment>
<reference evidence="2 3" key="1">
    <citation type="submission" date="2021-01" db="EMBL/GenBank/DDBJ databases">
        <title>Whole genome shotgun sequence of Microbispora siamensis NBRC 104113.</title>
        <authorList>
            <person name="Komaki H."/>
            <person name="Tamura T."/>
        </authorList>
    </citation>
    <scope>NUCLEOTIDE SEQUENCE [LARGE SCALE GENOMIC DNA]</scope>
    <source>
        <strain evidence="2 3">NBRC 104113</strain>
    </source>
</reference>
<evidence type="ECO:0000313" key="3">
    <source>
        <dbReference type="Proteomes" id="UP000660454"/>
    </source>
</evidence>
<evidence type="ECO:0000313" key="2">
    <source>
        <dbReference type="EMBL" id="GIH67414.1"/>
    </source>
</evidence>
<organism evidence="2 3">
    <name type="scientific">Microbispora siamensis</name>
    <dbReference type="NCBI Taxonomy" id="564413"/>
    <lineage>
        <taxon>Bacteria</taxon>
        <taxon>Bacillati</taxon>
        <taxon>Actinomycetota</taxon>
        <taxon>Actinomycetes</taxon>
        <taxon>Streptosporangiales</taxon>
        <taxon>Streptosporangiaceae</taxon>
        <taxon>Microbispora</taxon>
    </lineage>
</organism>
<dbReference type="Proteomes" id="UP000660454">
    <property type="component" value="Unassembled WGS sequence"/>
</dbReference>
<proteinExistence type="predicted"/>
<accession>A0ABQ4H157</accession>
<keyword evidence="3" id="KW-1185">Reference proteome</keyword>